<reference key="2">
    <citation type="submission" date="2011-05" db="EMBL/GenBank/DDBJ databases">
        <title>Complete genome sequence of the aerobic marine methanotroph Methylomonas methanica MC09.</title>
        <authorList>
            <person name="Boden R."/>
            <person name="Cunliffe M."/>
            <person name="Scanlan J."/>
            <person name="Moussard H."/>
            <person name="Kits K.D."/>
            <person name="Klotz M."/>
            <person name="Jetten M."/>
            <person name="Vuilleumier S."/>
            <person name="Han J."/>
            <person name="Peters L."/>
            <person name="Mikhailova N."/>
            <person name="Teshima H."/>
            <person name="Tapia R."/>
            <person name="Kyrpides N."/>
            <person name="Ivanova N."/>
            <person name="Pagani I."/>
            <person name="Cheng J.-F."/>
            <person name="Goodwin L."/>
            <person name="Han C."/>
            <person name="Hauser L."/>
            <person name="Land M."/>
            <person name="Lapidus A."/>
            <person name="Lucas S."/>
            <person name="Pitluck S."/>
            <person name="Woyke T."/>
            <person name="Stein L.Y."/>
            <person name="Murrell C."/>
        </authorList>
    </citation>
    <scope>NUCLEOTIDE SEQUENCE</scope>
    <source>
        <strain>MC09</strain>
    </source>
</reference>
<dbReference type="HOGENOM" id="CLU_1693443_0_0_6"/>
<evidence type="ECO:0000256" key="4">
    <source>
        <dbReference type="ARBA" id="ARBA00022833"/>
    </source>
</evidence>
<dbReference type="eggNOG" id="COG0295">
    <property type="taxonomic scope" value="Bacteria"/>
</dbReference>
<dbReference type="InterPro" id="IPR016193">
    <property type="entry name" value="Cytidine_deaminase-like"/>
</dbReference>
<dbReference type="InterPro" id="IPR050202">
    <property type="entry name" value="Cyt/Deoxycyt_deaminase"/>
</dbReference>
<dbReference type="PROSITE" id="PS00903">
    <property type="entry name" value="CYT_DCMP_DEAMINASES_1"/>
    <property type="match status" value="1"/>
</dbReference>
<gene>
    <name evidence="6" type="ordered locus">Metme_0072</name>
</gene>
<dbReference type="KEGG" id="mmt:Metme_0072"/>
<dbReference type="STRING" id="857087.Metme_0072"/>
<dbReference type="PANTHER" id="PTHR11644:SF2">
    <property type="entry name" value="CYTIDINE DEAMINASE"/>
    <property type="match status" value="1"/>
</dbReference>
<dbReference type="CDD" id="cd01283">
    <property type="entry name" value="cytidine_deaminase"/>
    <property type="match status" value="1"/>
</dbReference>
<dbReference type="GO" id="GO:0004126">
    <property type="term" value="F:cytidine deaminase activity"/>
    <property type="evidence" value="ECO:0007669"/>
    <property type="project" value="UniProtKB-ARBA"/>
</dbReference>
<protein>
    <submittedName>
        <fullName evidence="6">CMP/dCMP deaminase zinc-binding protein</fullName>
    </submittedName>
</protein>
<keyword evidence="7" id="KW-1185">Reference proteome</keyword>
<dbReference type="Gene3D" id="3.40.140.10">
    <property type="entry name" value="Cytidine Deaminase, domain 2"/>
    <property type="match status" value="1"/>
</dbReference>
<dbReference type="OrthoDB" id="9795347at2"/>
<name>F9ZXU5_METMM</name>
<dbReference type="GO" id="GO:0005829">
    <property type="term" value="C:cytosol"/>
    <property type="evidence" value="ECO:0007669"/>
    <property type="project" value="TreeGrafter"/>
</dbReference>
<evidence type="ECO:0000256" key="1">
    <source>
        <dbReference type="ARBA" id="ARBA00006576"/>
    </source>
</evidence>
<dbReference type="GO" id="GO:0042802">
    <property type="term" value="F:identical protein binding"/>
    <property type="evidence" value="ECO:0007669"/>
    <property type="project" value="UniProtKB-ARBA"/>
</dbReference>
<dbReference type="PROSITE" id="PS51747">
    <property type="entry name" value="CYT_DCMP_DEAMINASES_2"/>
    <property type="match status" value="1"/>
</dbReference>
<accession>F9ZXU5</accession>
<dbReference type="Pfam" id="PF00383">
    <property type="entry name" value="dCMP_cyt_deam_1"/>
    <property type="match status" value="1"/>
</dbReference>
<evidence type="ECO:0000313" key="6">
    <source>
        <dbReference type="EMBL" id="AEF98524.1"/>
    </source>
</evidence>
<dbReference type="GO" id="GO:0072527">
    <property type="term" value="P:pyrimidine-containing compound metabolic process"/>
    <property type="evidence" value="ECO:0007669"/>
    <property type="project" value="UniProtKB-ARBA"/>
</dbReference>
<dbReference type="Proteomes" id="UP000008888">
    <property type="component" value="Chromosome"/>
</dbReference>
<organism evidence="6 7">
    <name type="scientific">Methylomonas methanica (strain DSM 25384 / MC09)</name>
    <dbReference type="NCBI Taxonomy" id="857087"/>
    <lineage>
        <taxon>Bacteria</taxon>
        <taxon>Pseudomonadati</taxon>
        <taxon>Pseudomonadota</taxon>
        <taxon>Gammaproteobacteria</taxon>
        <taxon>Methylococcales</taxon>
        <taxon>Methylococcaceae</taxon>
        <taxon>Methylomonas</taxon>
    </lineage>
</organism>
<dbReference type="InterPro" id="IPR002125">
    <property type="entry name" value="CMP_dCMP_dom"/>
</dbReference>
<evidence type="ECO:0000313" key="7">
    <source>
        <dbReference type="Proteomes" id="UP000008888"/>
    </source>
</evidence>
<dbReference type="AlphaFoldDB" id="F9ZXU5"/>
<proteinExistence type="inferred from homology"/>
<dbReference type="GO" id="GO:0055086">
    <property type="term" value="P:nucleobase-containing small molecule metabolic process"/>
    <property type="evidence" value="ECO:0007669"/>
    <property type="project" value="UniProtKB-ARBA"/>
</dbReference>
<sequence length="155" mass="16996">MRNDIYCSDLLEELKEQAIKASTFARVIPGSIAIGAAVLAKNNKIYKGCYYPGSTGYTTVHAEHAALINAVSNGATEILRLAIFANTETLKEPPIPCGSCLQAITDVVTNGNFEILSSCISSYPHWIVYSISDLLPIPWRHPNKINLFEDHSETK</sequence>
<keyword evidence="2" id="KW-0479">Metal-binding</keyword>
<dbReference type="PANTHER" id="PTHR11644">
    <property type="entry name" value="CYTIDINE DEAMINASE"/>
    <property type="match status" value="1"/>
</dbReference>
<keyword evidence="3" id="KW-0378">Hydrolase</keyword>
<reference evidence="7" key="3">
    <citation type="submission" date="2011-05" db="EMBL/GenBank/DDBJ databases">
        <title>Complete sequence of Methylomonas methanica MC09.</title>
        <authorList>
            <consortium name="US DOE Joint Genome Institute"/>
            <person name="Lucas S."/>
            <person name="Han J."/>
            <person name="Lapidus A."/>
            <person name="Cheng J.-F."/>
            <person name="Goodwin L."/>
            <person name="Pitluck S."/>
            <person name="Peters L."/>
            <person name="Mikhailova N."/>
            <person name="Teshima H."/>
            <person name="Han C."/>
            <person name="Tapia R."/>
            <person name="Land M."/>
            <person name="Hauser L."/>
            <person name="Kyrpides N."/>
            <person name="Ivanova N."/>
            <person name="Pagani I."/>
            <person name="Stein L."/>
            <person name="Woyke T."/>
        </authorList>
    </citation>
    <scope>NUCLEOTIDE SEQUENCE [LARGE SCALE GENOMIC DNA]</scope>
    <source>
        <strain evidence="7">MC09</strain>
    </source>
</reference>
<comment type="similarity">
    <text evidence="1">Belongs to the cytidine and deoxycytidylate deaminase family.</text>
</comment>
<evidence type="ECO:0000259" key="5">
    <source>
        <dbReference type="PROSITE" id="PS51747"/>
    </source>
</evidence>
<keyword evidence="4" id="KW-0862">Zinc</keyword>
<dbReference type="EMBL" id="CP002738">
    <property type="protein sequence ID" value="AEF98524.1"/>
    <property type="molecule type" value="Genomic_DNA"/>
</dbReference>
<feature type="domain" description="CMP/dCMP-type deaminase" evidence="5">
    <location>
        <begin position="9"/>
        <end position="137"/>
    </location>
</feature>
<reference evidence="6 7" key="1">
    <citation type="journal article" date="2011" name="J. Bacteriol.">
        <title>Complete Genome Sequence of the Aerobic Marine Methanotroph Methylomonas methanica MC09.</title>
        <authorList>
            <person name="Boden R."/>
            <person name="Cunliffe M."/>
            <person name="Scanlan J."/>
            <person name="Moussard H."/>
            <person name="Kits K.D."/>
            <person name="Klotz M.G."/>
            <person name="Jetten M.S."/>
            <person name="Vuilleumier S."/>
            <person name="Han J."/>
            <person name="Peters L."/>
            <person name="Mikhailova N."/>
            <person name="Teshima H."/>
            <person name="Tapia R."/>
            <person name="Kyrpides N."/>
            <person name="Ivanova N."/>
            <person name="Pagani I."/>
            <person name="Cheng J.F."/>
            <person name="Goodwin L."/>
            <person name="Han C."/>
            <person name="Hauser L."/>
            <person name="Land M.L."/>
            <person name="Lapidus A."/>
            <person name="Lucas S."/>
            <person name="Pitluck S."/>
            <person name="Woyke T."/>
            <person name="Stein L."/>
            <person name="Murrell J.C."/>
        </authorList>
    </citation>
    <scope>NUCLEOTIDE SEQUENCE [LARGE SCALE GENOMIC DNA]</scope>
    <source>
        <strain evidence="6 7">MC09</strain>
    </source>
</reference>
<evidence type="ECO:0000256" key="3">
    <source>
        <dbReference type="ARBA" id="ARBA00022801"/>
    </source>
</evidence>
<dbReference type="SUPFAM" id="SSF53927">
    <property type="entry name" value="Cytidine deaminase-like"/>
    <property type="match status" value="1"/>
</dbReference>
<evidence type="ECO:0000256" key="2">
    <source>
        <dbReference type="ARBA" id="ARBA00022723"/>
    </source>
</evidence>
<dbReference type="InterPro" id="IPR016192">
    <property type="entry name" value="APOBEC/CMP_deaminase_Zn-bd"/>
</dbReference>
<dbReference type="RefSeq" id="WP_013816797.1">
    <property type="nucleotide sequence ID" value="NC_015572.1"/>
</dbReference>
<dbReference type="GO" id="GO:0008270">
    <property type="term" value="F:zinc ion binding"/>
    <property type="evidence" value="ECO:0007669"/>
    <property type="project" value="InterPro"/>
</dbReference>